<dbReference type="Gene3D" id="3.40.140.20">
    <property type="match status" value="2"/>
</dbReference>
<comment type="pathway">
    <text evidence="1 10">Purine metabolism; IMP biosynthesis via de novo pathway; IMP from 5-formamido-1-(5-phospho-D-ribosyl)imidazole-4-carboxamide: step 1/1.</text>
</comment>
<dbReference type="InterPro" id="IPR011607">
    <property type="entry name" value="MGS-like_dom"/>
</dbReference>
<evidence type="ECO:0000256" key="6">
    <source>
        <dbReference type="ARBA" id="ARBA00022801"/>
    </source>
</evidence>
<dbReference type="PIRSF" id="PIRSF000414">
    <property type="entry name" value="AICARFT_IMPCHas"/>
    <property type="match status" value="1"/>
</dbReference>
<dbReference type="Pfam" id="PF02142">
    <property type="entry name" value="MGS"/>
    <property type="match status" value="1"/>
</dbReference>
<keyword evidence="4 10" id="KW-0808">Transferase</keyword>
<evidence type="ECO:0000256" key="10">
    <source>
        <dbReference type="HAMAP-Rule" id="MF_00139"/>
    </source>
</evidence>
<dbReference type="NCBIfam" id="TIGR00355">
    <property type="entry name" value="purH"/>
    <property type="match status" value="1"/>
</dbReference>
<protein>
    <recommendedName>
        <fullName evidence="10">Bifunctional purine biosynthesis protein PurH</fullName>
    </recommendedName>
    <domain>
        <recommendedName>
            <fullName evidence="10">Phosphoribosylaminoimidazolecarboxamide formyltransferase</fullName>
            <ecNumber evidence="10">2.1.2.3</ecNumber>
        </recommendedName>
        <alternativeName>
            <fullName evidence="10">AICAR transformylase</fullName>
        </alternativeName>
    </domain>
    <domain>
        <recommendedName>
            <fullName evidence="10">IMP cyclohydrolase</fullName>
            <ecNumber evidence="10">3.5.4.10</ecNumber>
        </recommendedName>
        <alternativeName>
            <fullName evidence="10">ATIC</fullName>
        </alternativeName>
        <alternativeName>
            <fullName evidence="10">IMP synthase</fullName>
        </alternativeName>
        <alternativeName>
            <fullName evidence="10">Inosinicase</fullName>
        </alternativeName>
    </domain>
</protein>
<dbReference type="CDD" id="cd01421">
    <property type="entry name" value="IMPCH"/>
    <property type="match status" value="1"/>
</dbReference>
<dbReference type="InterPro" id="IPR016193">
    <property type="entry name" value="Cytidine_deaminase-like"/>
</dbReference>
<dbReference type="InterPro" id="IPR036914">
    <property type="entry name" value="MGS-like_dom_sf"/>
</dbReference>
<accession>A0A1F2URX1</accession>
<dbReference type="PANTHER" id="PTHR11692">
    <property type="entry name" value="BIFUNCTIONAL PURINE BIOSYNTHESIS PROTEIN PURH"/>
    <property type="match status" value="1"/>
</dbReference>
<evidence type="ECO:0000256" key="2">
    <source>
        <dbReference type="ARBA" id="ARBA00004954"/>
    </source>
</evidence>
<comment type="caution">
    <text evidence="12">The sequence shown here is derived from an EMBL/GenBank/DDBJ whole genome shotgun (WGS) entry which is preliminary data.</text>
</comment>
<dbReference type="SUPFAM" id="SSF52335">
    <property type="entry name" value="Methylglyoxal synthase-like"/>
    <property type="match status" value="1"/>
</dbReference>
<evidence type="ECO:0000313" key="12">
    <source>
        <dbReference type="EMBL" id="OFW33936.1"/>
    </source>
</evidence>
<dbReference type="GO" id="GO:0005829">
    <property type="term" value="C:cytosol"/>
    <property type="evidence" value="ECO:0007669"/>
    <property type="project" value="TreeGrafter"/>
</dbReference>
<comment type="similarity">
    <text evidence="3 10">Belongs to the PurH family.</text>
</comment>
<feature type="domain" description="MGS-like" evidence="11">
    <location>
        <begin position="1"/>
        <end position="150"/>
    </location>
</feature>
<dbReference type="FunFam" id="3.40.140.20:FF:000002">
    <property type="entry name" value="Bifunctional purine biosynthesis protein PurH"/>
    <property type="match status" value="1"/>
</dbReference>
<proteinExistence type="inferred from homology"/>
<keyword evidence="6 10" id="KW-0378">Hydrolase</keyword>
<dbReference type="EMBL" id="MELI01000056">
    <property type="protein sequence ID" value="OFW33936.1"/>
    <property type="molecule type" value="Genomic_DNA"/>
</dbReference>
<dbReference type="FunFam" id="3.40.140.20:FF:000001">
    <property type="entry name" value="Bifunctional purine biosynthesis protein PurH"/>
    <property type="match status" value="1"/>
</dbReference>
<dbReference type="Proteomes" id="UP000178086">
    <property type="component" value="Unassembled WGS sequence"/>
</dbReference>
<dbReference type="HAMAP" id="MF_00139">
    <property type="entry name" value="PurH"/>
    <property type="match status" value="1"/>
</dbReference>
<evidence type="ECO:0000256" key="9">
    <source>
        <dbReference type="ARBA" id="ARBA00050687"/>
    </source>
</evidence>
<evidence type="ECO:0000256" key="1">
    <source>
        <dbReference type="ARBA" id="ARBA00004844"/>
    </source>
</evidence>
<reference evidence="12 13" key="1">
    <citation type="journal article" date="2016" name="Nat. Commun.">
        <title>Thousands of microbial genomes shed light on interconnected biogeochemical processes in an aquifer system.</title>
        <authorList>
            <person name="Anantharaman K."/>
            <person name="Brown C.T."/>
            <person name="Hug L.A."/>
            <person name="Sharon I."/>
            <person name="Castelle C.J."/>
            <person name="Probst A.J."/>
            <person name="Thomas B.C."/>
            <person name="Singh A."/>
            <person name="Wilkins M.J."/>
            <person name="Karaoz U."/>
            <person name="Brodie E.L."/>
            <person name="Williams K.H."/>
            <person name="Hubbard S.S."/>
            <person name="Banfield J.F."/>
        </authorList>
    </citation>
    <scope>NUCLEOTIDE SEQUENCE [LARGE SCALE GENOMIC DNA]</scope>
</reference>
<dbReference type="PANTHER" id="PTHR11692:SF0">
    <property type="entry name" value="BIFUNCTIONAL PURINE BIOSYNTHESIS PROTEIN ATIC"/>
    <property type="match status" value="1"/>
</dbReference>
<name>A0A1F2URX1_9ACTN</name>
<evidence type="ECO:0000256" key="3">
    <source>
        <dbReference type="ARBA" id="ARBA00007667"/>
    </source>
</evidence>
<evidence type="ECO:0000256" key="5">
    <source>
        <dbReference type="ARBA" id="ARBA00022755"/>
    </source>
</evidence>
<comment type="catalytic activity">
    <reaction evidence="9 10">
        <text>IMP + H2O = 5-formamido-1-(5-phospho-D-ribosyl)imidazole-4-carboxamide</text>
        <dbReference type="Rhea" id="RHEA:18445"/>
        <dbReference type="ChEBI" id="CHEBI:15377"/>
        <dbReference type="ChEBI" id="CHEBI:58053"/>
        <dbReference type="ChEBI" id="CHEBI:58467"/>
        <dbReference type="EC" id="3.5.4.10"/>
    </reaction>
</comment>
<dbReference type="AlphaFoldDB" id="A0A1F2URX1"/>
<keyword evidence="7 10" id="KW-0511">Multifunctional enzyme</keyword>
<dbReference type="InterPro" id="IPR024051">
    <property type="entry name" value="AICAR_Tfase_dup_dom_sf"/>
</dbReference>
<evidence type="ECO:0000259" key="11">
    <source>
        <dbReference type="PROSITE" id="PS51855"/>
    </source>
</evidence>
<dbReference type="NCBIfam" id="NF002049">
    <property type="entry name" value="PRK00881.1"/>
    <property type="match status" value="1"/>
</dbReference>
<evidence type="ECO:0000256" key="4">
    <source>
        <dbReference type="ARBA" id="ARBA00022679"/>
    </source>
</evidence>
<dbReference type="Pfam" id="PF01808">
    <property type="entry name" value="AICARFT_IMPCHas"/>
    <property type="match status" value="1"/>
</dbReference>
<dbReference type="SMART" id="SM00798">
    <property type="entry name" value="AICARFT_IMPCHas"/>
    <property type="match status" value="1"/>
</dbReference>
<gene>
    <name evidence="10" type="primary">purH</name>
    <name evidence="12" type="ORF">A2074_02045</name>
</gene>
<dbReference type="GO" id="GO:0004643">
    <property type="term" value="F:phosphoribosylaminoimidazolecarboxamide formyltransferase activity"/>
    <property type="evidence" value="ECO:0007669"/>
    <property type="project" value="UniProtKB-UniRule"/>
</dbReference>
<organism evidence="12 13">
    <name type="scientific">Candidatus Aquicultor primus</name>
    <dbReference type="NCBI Taxonomy" id="1797195"/>
    <lineage>
        <taxon>Bacteria</taxon>
        <taxon>Bacillati</taxon>
        <taxon>Actinomycetota</taxon>
        <taxon>Candidatus Aquicultoria</taxon>
        <taxon>Candidatus Aquicultorales</taxon>
        <taxon>Candidatus Aquicultoraceae</taxon>
        <taxon>Candidatus Aquicultor</taxon>
    </lineage>
</organism>
<dbReference type="PROSITE" id="PS51855">
    <property type="entry name" value="MGS"/>
    <property type="match status" value="1"/>
</dbReference>
<dbReference type="InterPro" id="IPR002695">
    <property type="entry name" value="PurH-like"/>
</dbReference>
<evidence type="ECO:0000256" key="8">
    <source>
        <dbReference type="ARBA" id="ARBA00050488"/>
    </source>
</evidence>
<comment type="domain">
    <text evidence="10">The IMP cyclohydrolase activity resides in the N-terminal region.</text>
</comment>
<dbReference type="SMART" id="SM00851">
    <property type="entry name" value="MGS"/>
    <property type="match status" value="1"/>
</dbReference>
<evidence type="ECO:0000313" key="13">
    <source>
        <dbReference type="Proteomes" id="UP000178086"/>
    </source>
</evidence>
<comment type="pathway">
    <text evidence="2 10">Purine metabolism; IMP biosynthesis via de novo pathway; 5-formamido-1-(5-phospho-D-ribosyl)imidazole-4-carboxamide from 5-amino-1-(5-phospho-D-ribosyl)imidazole-4-carboxamide (10-formyl THF route): step 1/1.</text>
</comment>
<dbReference type="GO" id="GO:0003937">
    <property type="term" value="F:IMP cyclohydrolase activity"/>
    <property type="evidence" value="ECO:0007669"/>
    <property type="project" value="UniProtKB-UniRule"/>
</dbReference>
<comment type="catalytic activity">
    <reaction evidence="8 10">
        <text>(6R)-10-formyltetrahydrofolate + 5-amino-1-(5-phospho-beta-D-ribosyl)imidazole-4-carboxamide = 5-formamido-1-(5-phospho-D-ribosyl)imidazole-4-carboxamide + (6S)-5,6,7,8-tetrahydrofolate</text>
        <dbReference type="Rhea" id="RHEA:22192"/>
        <dbReference type="ChEBI" id="CHEBI:57453"/>
        <dbReference type="ChEBI" id="CHEBI:58467"/>
        <dbReference type="ChEBI" id="CHEBI:58475"/>
        <dbReference type="ChEBI" id="CHEBI:195366"/>
        <dbReference type="EC" id="2.1.2.3"/>
    </reaction>
</comment>
<dbReference type="EC" id="2.1.2.3" evidence="10"/>
<dbReference type="SUPFAM" id="SSF53927">
    <property type="entry name" value="Cytidine deaminase-like"/>
    <property type="match status" value="1"/>
</dbReference>
<keyword evidence="5 10" id="KW-0658">Purine biosynthesis</keyword>
<dbReference type="FunFam" id="3.40.50.1380:FF:000001">
    <property type="entry name" value="Bifunctional purine biosynthesis protein PurH"/>
    <property type="match status" value="1"/>
</dbReference>
<dbReference type="GO" id="GO:0006189">
    <property type="term" value="P:'de novo' IMP biosynthetic process"/>
    <property type="evidence" value="ECO:0007669"/>
    <property type="project" value="UniProtKB-UniRule"/>
</dbReference>
<evidence type="ECO:0000256" key="7">
    <source>
        <dbReference type="ARBA" id="ARBA00023268"/>
    </source>
</evidence>
<dbReference type="EC" id="3.5.4.10" evidence="10"/>
<sequence>MIDKIKIQRAIVSVSDKTGIVEFAKGLTTFGVEILSTGGTAKALRDAGIEVIEVSDYTGFPEMMEGRVKTLHPKIAGGILADRRKDDHMRQIEEAGIGPIDLVCVNLYPFAATIAKPDVALDDAIENIDIGGPTMIRAAAKNFEGVAVVVESMWYAKIIDEMQASDGAVSRDTRFALCQAAFKHTGQYDSTIAQYLAGKDEFPDVVSYTFEKIMEPRYGENPHQKAAYYRQAGAPTDALVNFKQIHGKELSYNNILDMDAAWGLACEFDEPACAIIKHNNACGCAVGADLADAYQKAYESDTVSAFGGIVAVNQMVDKATAEKIAQIFIEVVIAPGYDQEALDVLTMKSDLRLIDTGGVTKKTYFGRDLRRVDGGVLVQDFDNIEEPAANWQVVSEVKPTEAQWKDMVFAWKVAKHVKSNAIIYVKGQATVGVGAGQMSRVDSTWLGARKGGDKVKGAVVASDAFFPFRDGLDAAVEAGAVCIAEPGGSVRDDEVIAAANEHGIALVFTGKRHFRH</sequence>
<dbReference type="UniPathway" id="UPA00074">
    <property type="reaction ID" value="UER00133"/>
</dbReference>
<dbReference type="Gene3D" id="3.40.50.1380">
    <property type="entry name" value="Methylglyoxal synthase-like domain"/>
    <property type="match status" value="1"/>
</dbReference>